<evidence type="ECO:0000313" key="7">
    <source>
        <dbReference type="Proteomes" id="UP000192761"/>
    </source>
</evidence>
<protein>
    <submittedName>
        <fullName evidence="6">Wyosine [tRNA(Phe)-imidazoG37] synthetase, radical SAM superfamily</fullName>
    </submittedName>
</protein>
<dbReference type="SFLD" id="SFLDS00029">
    <property type="entry name" value="Radical_SAM"/>
    <property type="match status" value="1"/>
</dbReference>
<evidence type="ECO:0000256" key="3">
    <source>
        <dbReference type="ARBA" id="ARBA00022723"/>
    </source>
</evidence>
<dbReference type="Gene3D" id="3.20.20.70">
    <property type="entry name" value="Aldolase class I"/>
    <property type="match status" value="1"/>
</dbReference>
<sequence length="289" mass="31784">MQVEGKTVQPLRVDNHDRDSAGFVYVYPVISRRAGGVSVGINLNPNNACNWRCLYCQVPDLQRGGPPAIDLAQLEAELTQMLDDIVLGDFMTRRVPEGTRRLNDIAFSGNGEPTMSDAFPEALAIVERAITRYQLAGKIKLVLISNGSQFYREPVQAAARLMATLGGEVWFKVDRAPVDGFSITNQINLKRDAVTRHLAAACAACPTWLQTCMFALDGALPTDAELDAYCDYLRELREQGILLRGVLLYGLARPSMQPEAARLQAAPADWMQALAQRIEALGYVVKLST</sequence>
<organism evidence="6 7">
    <name type="scientific">Andreprevotia lacus DSM 23236</name>
    <dbReference type="NCBI Taxonomy" id="1121001"/>
    <lineage>
        <taxon>Bacteria</taxon>
        <taxon>Pseudomonadati</taxon>
        <taxon>Pseudomonadota</taxon>
        <taxon>Betaproteobacteria</taxon>
        <taxon>Neisseriales</taxon>
        <taxon>Chitinibacteraceae</taxon>
        <taxon>Andreprevotia</taxon>
    </lineage>
</organism>
<reference evidence="6 7" key="1">
    <citation type="submission" date="2017-04" db="EMBL/GenBank/DDBJ databases">
        <authorList>
            <person name="Afonso C.L."/>
            <person name="Miller P.J."/>
            <person name="Scott M.A."/>
            <person name="Spackman E."/>
            <person name="Goraichik I."/>
            <person name="Dimitrov K.M."/>
            <person name="Suarez D.L."/>
            <person name="Swayne D.E."/>
        </authorList>
    </citation>
    <scope>NUCLEOTIDE SEQUENCE [LARGE SCALE GENOMIC DNA]</scope>
    <source>
        <strain evidence="6 7">DSM 23236</strain>
    </source>
</reference>
<dbReference type="GO" id="GO:0051536">
    <property type="term" value="F:iron-sulfur cluster binding"/>
    <property type="evidence" value="ECO:0007669"/>
    <property type="project" value="UniProtKB-KW"/>
</dbReference>
<keyword evidence="2" id="KW-0949">S-adenosyl-L-methionine</keyword>
<dbReference type="GO" id="GO:0046872">
    <property type="term" value="F:metal ion binding"/>
    <property type="evidence" value="ECO:0007669"/>
    <property type="project" value="UniProtKB-KW"/>
</dbReference>
<evidence type="ECO:0000256" key="5">
    <source>
        <dbReference type="ARBA" id="ARBA00023014"/>
    </source>
</evidence>
<keyword evidence="4" id="KW-0408">Iron</keyword>
<dbReference type="CDD" id="cd01335">
    <property type="entry name" value="Radical_SAM"/>
    <property type="match status" value="1"/>
</dbReference>
<dbReference type="Proteomes" id="UP000192761">
    <property type="component" value="Unassembled WGS sequence"/>
</dbReference>
<dbReference type="InterPro" id="IPR013785">
    <property type="entry name" value="Aldolase_TIM"/>
</dbReference>
<accession>A0A1W1XW16</accession>
<dbReference type="RefSeq" id="WP_084091928.1">
    <property type="nucleotide sequence ID" value="NZ_FWXD01000021.1"/>
</dbReference>
<comment type="cofactor">
    <cofactor evidence="1">
        <name>[4Fe-4S] cluster</name>
        <dbReference type="ChEBI" id="CHEBI:49883"/>
    </cofactor>
</comment>
<evidence type="ECO:0000256" key="4">
    <source>
        <dbReference type="ARBA" id="ARBA00023004"/>
    </source>
</evidence>
<evidence type="ECO:0000256" key="1">
    <source>
        <dbReference type="ARBA" id="ARBA00001966"/>
    </source>
</evidence>
<dbReference type="OrthoDB" id="9800840at2"/>
<keyword evidence="7" id="KW-1185">Reference proteome</keyword>
<keyword evidence="5" id="KW-0411">Iron-sulfur</keyword>
<keyword evidence="3" id="KW-0479">Metal-binding</keyword>
<evidence type="ECO:0000313" key="6">
    <source>
        <dbReference type="EMBL" id="SMC28180.1"/>
    </source>
</evidence>
<dbReference type="InterPro" id="IPR058240">
    <property type="entry name" value="rSAM_sf"/>
</dbReference>
<dbReference type="SUPFAM" id="SSF102114">
    <property type="entry name" value="Radical SAM enzymes"/>
    <property type="match status" value="1"/>
</dbReference>
<proteinExistence type="predicted"/>
<gene>
    <name evidence="6" type="ORF">SAMN02745857_03142</name>
</gene>
<dbReference type="InterPro" id="IPR007197">
    <property type="entry name" value="rSAM"/>
</dbReference>
<evidence type="ECO:0000256" key="2">
    <source>
        <dbReference type="ARBA" id="ARBA00022691"/>
    </source>
</evidence>
<name>A0A1W1XW16_9NEIS</name>
<dbReference type="EMBL" id="FWXD01000021">
    <property type="protein sequence ID" value="SMC28180.1"/>
    <property type="molecule type" value="Genomic_DNA"/>
</dbReference>
<dbReference type="STRING" id="1121001.SAMN02745857_03142"/>
<dbReference type="GO" id="GO:0003824">
    <property type="term" value="F:catalytic activity"/>
    <property type="evidence" value="ECO:0007669"/>
    <property type="project" value="InterPro"/>
</dbReference>
<dbReference type="AlphaFoldDB" id="A0A1W1XW16"/>